<sequence>MNSSLQNTCEQLRQSYEDCLPGPGGICNDDEVKRLTRLHLTQNSEECHDVLRNDVFEIVANSLRGKRDLASALKLLIRAFELLELAAVNLAVFPWRKEFKTIKTFSGAYVHYLKPALCSEDLASIFKKMGYRLKDSFHLELRDSEPRESVKRAFEFFSARLECEILLEIVEKGEHCVFSVNDLIQERILMESIDKCVNELSFKRAHSLREAQFGRGESTEEFENLYTDIKLNGNESVLPSHREDSRNANRQNATTPQLSDSVIYNGLYRKQGNKLNFAASRNHLGCESPEAPFKDGFPFDSVHSNQGTNANVNAEDVLSRSKYVGDERYQQHNHISNVNSAQYGRETCDTAQGALCDPVTRYSQDHSFRSIPDESSYSRSPEAPTRESRQPSVAICEFRKADKVDEYCEICKRQPVYFQCECSMLVCNYCGYQNRMECTICDQSLKKLENSQRDRKST</sequence>
<feature type="region of interest" description="Disordered" evidence="2">
    <location>
        <begin position="367"/>
        <end position="388"/>
    </location>
</feature>
<organism evidence="4">
    <name type="scientific">Callorhinchus milii</name>
    <name type="common">Ghost shark</name>
    <dbReference type="NCBI Taxonomy" id="7868"/>
    <lineage>
        <taxon>Eukaryota</taxon>
        <taxon>Metazoa</taxon>
        <taxon>Chordata</taxon>
        <taxon>Craniata</taxon>
        <taxon>Vertebrata</taxon>
        <taxon>Chondrichthyes</taxon>
        <taxon>Holocephali</taxon>
        <taxon>Chimaeriformes</taxon>
        <taxon>Callorhinchidae</taxon>
        <taxon>Callorhinchus</taxon>
    </lineage>
</organism>
<dbReference type="PANTHER" id="PTHR15326">
    <property type="entry name" value="SPERMATOGENESIS-ASSOCIATED PROTEIN 2/TAMOZHENNIC"/>
    <property type="match status" value="1"/>
</dbReference>
<name>V9KVX6_CALMI</name>
<feature type="region of interest" description="Disordered" evidence="2">
    <location>
        <begin position="236"/>
        <end position="256"/>
    </location>
</feature>
<dbReference type="PANTHER" id="PTHR15326:SF7">
    <property type="entry name" value="SPERMATOGENESIS-ASSOCIATED PROTEIN 2-LIKE PROTEIN"/>
    <property type="match status" value="1"/>
</dbReference>
<evidence type="ECO:0000256" key="1">
    <source>
        <dbReference type="ARBA" id="ARBA00038142"/>
    </source>
</evidence>
<evidence type="ECO:0000256" key="2">
    <source>
        <dbReference type="SAM" id="MobiDB-lite"/>
    </source>
</evidence>
<proteinExistence type="evidence at transcript level"/>
<evidence type="ECO:0000259" key="3">
    <source>
        <dbReference type="Pfam" id="PF21388"/>
    </source>
</evidence>
<feature type="non-terminal residue" evidence="4">
    <location>
        <position position="458"/>
    </location>
</feature>
<dbReference type="InterPro" id="IPR048839">
    <property type="entry name" value="SPATA2_PUB-like"/>
</dbReference>
<accession>V9KVX6</accession>
<dbReference type="Gene3D" id="1.20.58.2190">
    <property type="match status" value="1"/>
</dbReference>
<evidence type="ECO:0000313" key="4">
    <source>
        <dbReference type="EMBL" id="AFP03182.1"/>
    </source>
</evidence>
<reference evidence="4" key="1">
    <citation type="journal article" date="2014" name="Nature">
        <title>Elephant shark genome provides unique insights into gnathostome evolution.</title>
        <authorList>
            <consortium name="International Elephant Shark Genome Sequencing Consortium"/>
            <person name="Venkatesh B."/>
            <person name="Lee A.P."/>
            <person name="Ravi V."/>
            <person name="Maurya A.K."/>
            <person name="Lian M.M."/>
            <person name="Swann J.B."/>
            <person name="Ohta Y."/>
            <person name="Flajnik M.F."/>
            <person name="Sutoh Y."/>
            <person name="Kasahara M."/>
            <person name="Hoon S."/>
            <person name="Gangu V."/>
            <person name="Roy S.W."/>
            <person name="Irimia M."/>
            <person name="Korzh V."/>
            <person name="Kondrychyn I."/>
            <person name="Lim Z.W."/>
            <person name="Tay B.H."/>
            <person name="Tohari S."/>
            <person name="Kong K.W."/>
            <person name="Ho S."/>
            <person name="Lorente-Galdos B."/>
            <person name="Quilez J."/>
            <person name="Marques-Bonet T."/>
            <person name="Raney B.J."/>
            <person name="Ingham P.W."/>
            <person name="Tay A."/>
            <person name="Hillier L.W."/>
            <person name="Minx P."/>
            <person name="Boehm T."/>
            <person name="Wilson R.K."/>
            <person name="Brenner S."/>
            <person name="Warren W.C."/>
        </authorList>
    </citation>
    <scope>NUCLEOTIDE SEQUENCE</scope>
    <source>
        <tissue evidence="4">Liver</tissue>
    </source>
</reference>
<dbReference type="EMBL" id="JW870664">
    <property type="protein sequence ID" value="AFP03182.1"/>
    <property type="molecule type" value="mRNA"/>
</dbReference>
<comment type="similarity">
    <text evidence="1">Belongs to the SPATA2 family.</text>
</comment>
<dbReference type="GO" id="GO:0005737">
    <property type="term" value="C:cytoplasm"/>
    <property type="evidence" value="ECO:0007669"/>
    <property type="project" value="TreeGrafter"/>
</dbReference>
<dbReference type="Pfam" id="PF21388">
    <property type="entry name" value="SPATA2_PUB-like"/>
    <property type="match status" value="1"/>
</dbReference>
<protein>
    <submittedName>
        <fullName evidence="4">Spermatogenesis-associated protein 2-like protein</fullName>
    </submittedName>
</protein>
<feature type="domain" description="Spermatogenesis-associated protein 2 PUB-like" evidence="3">
    <location>
        <begin position="55"/>
        <end position="187"/>
    </location>
</feature>
<dbReference type="AlphaFoldDB" id="V9KVX6"/>